<comment type="caution">
    <text evidence="1">The sequence shown here is derived from an EMBL/GenBank/DDBJ whole genome shotgun (WGS) entry which is preliminary data.</text>
</comment>
<protein>
    <recommendedName>
        <fullName evidence="3">DUF3861 domain-containing protein</fullName>
    </recommendedName>
</protein>
<dbReference type="Gene3D" id="3.10.20.850">
    <property type="entry name" value="Protein of unknown function DUF3861"/>
    <property type="match status" value="1"/>
</dbReference>
<dbReference type="Pfam" id="PF12977">
    <property type="entry name" value="DUF3861"/>
    <property type="match status" value="1"/>
</dbReference>
<evidence type="ECO:0008006" key="3">
    <source>
        <dbReference type="Google" id="ProtNLM"/>
    </source>
</evidence>
<name>A0ABY1SIM7_9FLAO</name>
<proteinExistence type="predicted"/>
<dbReference type="EMBL" id="FZNV01000003">
    <property type="protein sequence ID" value="SNR58577.1"/>
    <property type="molecule type" value="Genomic_DNA"/>
</dbReference>
<sequence length="113" mass="13503">MANVYLKLWNSNIDIMEKKANKYKLKLELLELLRPNDTIYEPIELEFGNHDNIFEIIERMKKRNRFKTEQDSIEFAIGLKLFSEVMLRNKDNPLFEDFRPAFGAMMKKLKSAE</sequence>
<organism evidence="1 2">
    <name type="scientific">Maribacter sedimenticola</name>
    <dbReference type="NCBI Taxonomy" id="228956"/>
    <lineage>
        <taxon>Bacteria</taxon>
        <taxon>Pseudomonadati</taxon>
        <taxon>Bacteroidota</taxon>
        <taxon>Flavobacteriia</taxon>
        <taxon>Flavobacteriales</taxon>
        <taxon>Flavobacteriaceae</taxon>
        <taxon>Maribacter</taxon>
    </lineage>
</organism>
<dbReference type="InterPro" id="IPR038194">
    <property type="entry name" value="DUF3861_sf"/>
</dbReference>
<reference evidence="1 2" key="1">
    <citation type="submission" date="2017-06" db="EMBL/GenBank/DDBJ databases">
        <authorList>
            <person name="Varghese N."/>
            <person name="Submissions S."/>
        </authorList>
    </citation>
    <scope>NUCLEOTIDE SEQUENCE [LARGE SCALE GENOMIC DNA]</scope>
    <source>
        <strain evidence="1 2">DSM 19840</strain>
    </source>
</reference>
<evidence type="ECO:0000313" key="2">
    <source>
        <dbReference type="Proteomes" id="UP000198337"/>
    </source>
</evidence>
<dbReference type="Proteomes" id="UP000198337">
    <property type="component" value="Unassembled WGS sequence"/>
</dbReference>
<keyword evidence="2" id="KW-1185">Reference proteome</keyword>
<accession>A0ABY1SIM7</accession>
<dbReference type="InterPro" id="IPR024476">
    <property type="entry name" value="DUF3861"/>
</dbReference>
<evidence type="ECO:0000313" key="1">
    <source>
        <dbReference type="EMBL" id="SNR58577.1"/>
    </source>
</evidence>
<gene>
    <name evidence="1" type="ORF">SAMN04488009_2646</name>
</gene>